<dbReference type="SUPFAM" id="SSF54106">
    <property type="entry name" value="LysM domain"/>
    <property type="match status" value="1"/>
</dbReference>
<dbReference type="InterPro" id="IPR036779">
    <property type="entry name" value="LysM_dom_sf"/>
</dbReference>
<evidence type="ECO:0000313" key="2">
    <source>
        <dbReference type="EMBL" id="REK74388.1"/>
    </source>
</evidence>
<organism evidence="2 3">
    <name type="scientific">Paenibacillus paeoniae</name>
    <dbReference type="NCBI Taxonomy" id="2292705"/>
    <lineage>
        <taxon>Bacteria</taxon>
        <taxon>Bacillati</taxon>
        <taxon>Bacillota</taxon>
        <taxon>Bacilli</taxon>
        <taxon>Bacillales</taxon>
        <taxon>Paenibacillaceae</taxon>
        <taxon>Paenibacillus</taxon>
    </lineage>
</organism>
<name>A0A371PFV6_9BACL</name>
<accession>A0A371PFV6</accession>
<dbReference type="Gene3D" id="3.10.350.10">
    <property type="entry name" value="LysM domain"/>
    <property type="match status" value="1"/>
</dbReference>
<dbReference type="PROSITE" id="PS51782">
    <property type="entry name" value="LYSM"/>
    <property type="match status" value="1"/>
</dbReference>
<evidence type="ECO:0000313" key="3">
    <source>
        <dbReference type="Proteomes" id="UP000261905"/>
    </source>
</evidence>
<reference evidence="2 3" key="1">
    <citation type="submission" date="2018-08" db="EMBL/GenBank/DDBJ databases">
        <title>Paenibacillus sp. M4BSY-1, whole genome shotgun sequence.</title>
        <authorList>
            <person name="Tuo L."/>
        </authorList>
    </citation>
    <scope>NUCLEOTIDE SEQUENCE [LARGE SCALE GENOMIC DNA]</scope>
    <source>
        <strain evidence="2 3">M4BSY-1</strain>
    </source>
</reference>
<dbReference type="PANTHER" id="PTHR34700:SF4">
    <property type="entry name" value="PHAGE-LIKE ELEMENT PBSX PROTEIN XKDP"/>
    <property type="match status" value="1"/>
</dbReference>
<dbReference type="PANTHER" id="PTHR34700">
    <property type="entry name" value="POTASSIUM BINDING PROTEIN KBP"/>
    <property type="match status" value="1"/>
</dbReference>
<feature type="domain" description="LysM" evidence="1">
    <location>
        <begin position="181"/>
        <end position="230"/>
    </location>
</feature>
<dbReference type="SMART" id="SM00257">
    <property type="entry name" value="LysM"/>
    <property type="match status" value="1"/>
</dbReference>
<dbReference type="AlphaFoldDB" id="A0A371PFV6"/>
<dbReference type="InterPro" id="IPR018392">
    <property type="entry name" value="LysM"/>
</dbReference>
<dbReference type="InterPro" id="IPR052196">
    <property type="entry name" value="Bact_Kbp"/>
</dbReference>
<evidence type="ECO:0000259" key="1">
    <source>
        <dbReference type="PROSITE" id="PS51782"/>
    </source>
</evidence>
<dbReference type="Proteomes" id="UP000261905">
    <property type="component" value="Unassembled WGS sequence"/>
</dbReference>
<proteinExistence type="predicted"/>
<gene>
    <name evidence="2" type="ORF">DX130_17865</name>
</gene>
<dbReference type="Pfam" id="PF01476">
    <property type="entry name" value="LysM"/>
    <property type="match status" value="1"/>
</dbReference>
<dbReference type="RefSeq" id="WP_116047669.1">
    <property type="nucleotide sequence ID" value="NZ_QUBQ01000003.1"/>
</dbReference>
<sequence>MSYRMQLSFNNGTEVLDIQVLPSSIEISDGGKGNTYDVVGLGEINVIKERKLSEYAFSSFFPAKLYPFMLPPHDDKKNDPEPVVKVVPPIEQVRKISRWMESKRPIRFIFQGGTTASDVVINTPATIESFQWKEVAGGIGDIEYSIKLKHYRFYAAKKVVVQNNAVVPKGEQRPDDRAKAKTYTLVAGDTLWKVAKSKLGDGNRWREIQKLNGISDAETKRLQVGRVLKLP</sequence>
<protein>
    <submittedName>
        <fullName evidence="2">LysM peptidoglycan-binding domain-containing protein</fullName>
    </submittedName>
</protein>
<keyword evidence="3" id="KW-1185">Reference proteome</keyword>
<dbReference type="CDD" id="cd00118">
    <property type="entry name" value="LysM"/>
    <property type="match status" value="1"/>
</dbReference>
<comment type="caution">
    <text evidence="2">The sequence shown here is derived from an EMBL/GenBank/DDBJ whole genome shotgun (WGS) entry which is preliminary data.</text>
</comment>
<dbReference type="EMBL" id="QUBQ01000003">
    <property type="protein sequence ID" value="REK74388.1"/>
    <property type="molecule type" value="Genomic_DNA"/>
</dbReference>
<dbReference type="OrthoDB" id="9800780at2"/>